<dbReference type="OrthoDB" id="9801588at2"/>
<dbReference type="AlphaFoldDB" id="A0A1H8F939"/>
<protein>
    <submittedName>
        <fullName evidence="2">Cytochrome c oxidase cbb3-type subunit 4</fullName>
    </submittedName>
</protein>
<dbReference type="Pfam" id="PF05545">
    <property type="entry name" value="FixQ"/>
    <property type="match status" value="1"/>
</dbReference>
<reference evidence="3" key="1">
    <citation type="submission" date="2016-10" db="EMBL/GenBank/DDBJ databases">
        <authorList>
            <person name="Varghese N."/>
            <person name="Submissions S."/>
        </authorList>
    </citation>
    <scope>NUCLEOTIDE SEQUENCE [LARGE SCALE GENOMIC DNA]</scope>
    <source>
        <strain evidence="3">S6-262</strain>
    </source>
</reference>
<accession>A0A1H8F939</accession>
<name>A0A1H8F939_9SPHN</name>
<keyword evidence="1" id="KW-1133">Transmembrane helix</keyword>
<organism evidence="2 3">
    <name type="scientific">Sphingomonas gellani</name>
    <dbReference type="NCBI Taxonomy" id="1166340"/>
    <lineage>
        <taxon>Bacteria</taxon>
        <taxon>Pseudomonadati</taxon>
        <taxon>Pseudomonadota</taxon>
        <taxon>Alphaproteobacteria</taxon>
        <taxon>Sphingomonadales</taxon>
        <taxon>Sphingomonadaceae</taxon>
        <taxon>Sphingomonas</taxon>
    </lineage>
</organism>
<feature type="transmembrane region" description="Helical" evidence="1">
    <location>
        <begin position="12"/>
        <end position="31"/>
    </location>
</feature>
<dbReference type="InterPro" id="IPR008621">
    <property type="entry name" value="Cbb3-typ_cyt_oxidase_comp"/>
</dbReference>
<evidence type="ECO:0000256" key="1">
    <source>
        <dbReference type="SAM" id="Phobius"/>
    </source>
</evidence>
<keyword evidence="3" id="KW-1185">Reference proteome</keyword>
<dbReference type="RefSeq" id="WP_093665979.1">
    <property type="nucleotide sequence ID" value="NZ_FOCF01000005.1"/>
</dbReference>
<dbReference type="Proteomes" id="UP000199206">
    <property type="component" value="Unassembled WGS sequence"/>
</dbReference>
<proteinExistence type="predicted"/>
<dbReference type="STRING" id="1166340.SAMN05192583_2461"/>
<dbReference type="CDD" id="cd01324">
    <property type="entry name" value="cbb3_Oxidase_CcoQ"/>
    <property type="match status" value="1"/>
</dbReference>
<sequence>MSYDTLRHLADSWGLVMMGVLFTTFVGWTFLPAARRSHQRAATSIFEKEDGIDG</sequence>
<evidence type="ECO:0000313" key="2">
    <source>
        <dbReference type="EMBL" id="SEN28242.1"/>
    </source>
</evidence>
<dbReference type="EMBL" id="FOCF01000005">
    <property type="protein sequence ID" value="SEN28242.1"/>
    <property type="molecule type" value="Genomic_DNA"/>
</dbReference>
<gene>
    <name evidence="2" type="ORF">SAMN05192583_2461</name>
</gene>
<evidence type="ECO:0000313" key="3">
    <source>
        <dbReference type="Proteomes" id="UP000199206"/>
    </source>
</evidence>
<keyword evidence="1" id="KW-0812">Transmembrane</keyword>
<keyword evidence="1" id="KW-0472">Membrane</keyword>